<protein>
    <submittedName>
        <fullName evidence="5">SAM-dependent methyltransferase</fullName>
    </submittedName>
</protein>
<dbReference type="PANTHER" id="PTHR32183">
    <property type="match status" value="1"/>
</dbReference>
<dbReference type="SUPFAM" id="SSF53335">
    <property type="entry name" value="S-adenosyl-L-methionine-dependent methyltransferases"/>
    <property type="match status" value="1"/>
</dbReference>
<keyword evidence="6" id="KW-1185">Reference proteome</keyword>
<reference evidence="5" key="2">
    <citation type="submission" date="2023-01" db="EMBL/GenBank/DDBJ databases">
        <title>Draft genome sequence of Portibacter lacus strain NBRC 108769.</title>
        <authorList>
            <person name="Sun Q."/>
            <person name="Mori K."/>
        </authorList>
    </citation>
    <scope>NUCLEOTIDE SEQUENCE</scope>
    <source>
        <strain evidence="5">NBRC 108769</strain>
    </source>
</reference>
<dbReference type="PROSITE" id="PS51585">
    <property type="entry name" value="SAM_MT_TPMT"/>
    <property type="match status" value="1"/>
</dbReference>
<reference evidence="5" key="1">
    <citation type="journal article" date="2014" name="Int. J. Syst. Evol. Microbiol.">
        <title>Complete genome sequence of Corynebacterium casei LMG S-19264T (=DSM 44701T), isolated from a smear-ripened cheese.</title>
        <authorList>
            <consortium name="US DOE Joint Genome Institute (JGI-PGF)"/>
            <person name="Walter F."/>
            <person name="Albersmeier A."/>
            <person name="Kalinowski J."/>
            <person name="Ruckert C."/>
        </authorList>
    </citation>
    <scope>NUCLEOTIDE SEQUENCE</scope>
    <source>
        <strain evidence="5">NBRC 108769</strain>
    </source>
</reference>
<dbReference type="GO" id="GO:0008757">
    <property type="term" value="F:S-adenosylmethionine-dependent methyltransferase activity"/>
    <property type="evidence" value="ECO:0007669"/>
    <property type="project" value="InterPro"/>
</dbReference>
<evidence type="ECO:0000256" key="1">
    <source>
        <dbReference type="ARBA" id="ARBA00022553"/>
    </source>
</evidence>
<organism evidence="5 6">
    <name type="scientific">Portibacter lacus</name>
    <dbReference type="NCBI Taxonomy" id="1099794"/>
    <lineage>
        <taxon>Bacteria</taxon>
        <taxon>Pseudomonadati</taxon>
        <taxon>Bacteroidota</taxon>
        <taxon>Saprospiria</taxon>
        <taxon>Saprospirales</taxon>
        <taxon>Haliscomenobacteraceae</taxon>
        <taxon>Portibacter</taxon>
    </lineage>
</organism>
<evidence type="ECO:0000313" key="6">
    <source>
        <dbReference type="Proteomes" id="UP001156666"/>
    </source>
</evidence>
<dbReference type="Proteomes" id="UP001156666">
    <property type="component" value="Unassembled WGS sequence"/>
</dbReference>
<dbReference type="InterPro" id="IPR029063">
    <property type="entry name" value="SAM-dependent_MTases_sf"/>
</dbReference>
<evidence type="ECO:0000313" key="5">
    <source>
        <dbReference type="EMBL" id="GLR18316.1"/>
    </source>
</evidence>
<sequence length="200" mass="22900">MIDKSDGQFWTDRYLTGSTGWDIGAASTPLVKYFDQLDNKDSRILIPGAGNAHEAEYLFKKGFTNVHVLDISEQPLASLKKRVPEFPTDHLINADFFKHEGKYDLIIEQTFFCSFEPSLENRSKYAQKMYDLLDLGGKLIGLWFKHLLIKEGGSRPFGGSKEEYLGYLDPYFDVIVFDDCYNSIKPRLGNELFGIFSKKK</sequence>
<dbReference type="PANTHER" id="PTHR32183:SF6">
    <property type="entry name" value="CYSTEINE SULFINATE DESULFINASE_CYSTEINE DESULFURASE AND RELATED ENZYMES"/>
    <property type="match status" value="1"/>
</dbReference>
<dbReference type="CDD" id="cd02440">
    <property type="entry name" value="AdoMet_MTases"/>
    <property type="match status" value="1"/>
</dbReference>
<proteinExistence type="predicted"/>
<keyword evidence="4" id="KW-0949">S-adenosyl-L-methionine</keyword>
<dbReference type="Gene3D" id="3.40.50.150">
    <property type="entry name" value="Vaccinia Virus protein VP39"/>
    <property type="match status" value="1"/>
</dbReference>
<evidence type="ECO:0000256" key="3">
    <source>
        <dbReference type="ARBA" id="ARBA00022679"/>
    </source>
</evidence>
<keyword evidence="1" id="KW-0597">Phosphoprotein</keyword>
<keyword evidence="2 5" id="KW-0489">Methyltransferase</keyword>
<dbReference type="RefSeq" id="WP_235293680.1">
    <property type="nucleotide sequence ID" value="NZ_BSOH01000020.1"/>
</dbReference>
<comment type="caution">
    <text evidence="5">The sequence shown here is derived from an EMBL/GenBank/DDBJ whole genome shotgun (WGS) entry which is preliminary data.</text>
</comment>
<accession>A0AA37SPK4</accession>
<dbReference type="AlphaFoldDB" id="A0AA37SPK4"/>
<dbReference type="Pfam" id="PF05724">
    <property type="entry name" value="TPMT"/>
    <property type="match status" value="1"/>
</dbReference>
<gene>
    <name evidence="5" type="primary">tpm</name>
    <name evidence="5" type="ORF">GCM10007940_29320</name>
</gene>
<dbReference type="GO" id="GO:0032259">
    <property type="term" value="P:methylation"/>
    <property type="evidence" value="ECO:0007669"/>
    <property type="project" value="UniProtKB-KW"/>
</dbReference>
<keyword evidence="3" id="KW-0808">Transferase</keyword>
<evidence type="ECO:0000256" key="2">
    <source>
        <dbReference type="ARBA" id="ARBA00022603"/>
    </source>
</evidence>
<dbReference type="InterPro" id="IPR008854">
    <property type="entry name" value="TPMT"/>
</dbReference>
<name>A0AA37SPK4_9BACT</name>
<evidence type="ECO:0000256" key="4">
    <source>
        <dbReference type="ARBA" id="ARBA00022691"/>
    </source>
</evidence>
<dbReference type="EMBL" id="BSOH01000020">
    <property type="protein sequence ID" value="GLR18316.1"/>
    <property type="molecule type" value="Genomic_DNA"/>
</dbReference>